<dbReference type="Gene3D" id="3.40.50.300">
    <property type="entry name" value="P-loop containing nucleotide triphosphate hydrolases"/>
    <property type="match status" value="1"/>
</dbReference>
<dbReference type="InterPro" id="IPR000014">
    <property type="entry name" value="PAS"/>
</dbReference>
<dbReference type="Pfam" id="PF00989">
    <property type="entry name" value="PAS"/>
    <property type="match status" value="1"/>
</dbReference>
<evidence type="ECO:0000256" key="2">
    <source>
        <dbReference type="ARBA" id="ARBA00022840"/>
    </source>
</evidence>
<dbReference type="CDD" id="cd00009">
    <property type="entry name" value="AAA"/>
    <property type="match status" value="1"/>
</dbReference>
<evidence type="ECO:0000256" key="3">
    <source>
        <dbReference type="ARBA" id="ARBA00023015"/>
    </source>
</evidence>
<evidence type="ECO:0000313" key="8">
    <source>
        <dbReference type="Proteomes" id="UP001500339"/>
    </source>
</evidence>
<dbReference type="PROSITE" id="PS00675">
    <property type="entry name" value="SIGMA54_INTERACT_1"/>
    <property type="match status" value="1"/>
</dbReference>
<dbReference type="PANTHER" id="PTHR32071:SF74">
    <property type="entry name" value="TRANSCRIPTIONAL ACTIVATOR ROCR"/>
    <property type="match status" value="1"/>
</dbReference>
<dbReference type="RefSeq" id="WP_343769133.1">
    <property type="nucleotide sequence ID" value="NZ_BAAACF010000001.1"/>
</dbReference>
<dbReference type="InterPro" id="IPR002197">
    <property type="entry name" value="HTH_Fis"/>
</dbReference>
<dbReference type="SUPFAM" id="SSF52540">
    <property type="entry name" value="P-loop containing nucleoside triphosphate hydrolases"/>
    <property type="match status" value="1"/>
</dbReference>
<dbReference type="InterPro" id="IPR009057">
    <property type="entry name" value="Homeodomain-like_sf"/>
</dbReference>
<feature type="domain" description="Sigma-54 factor interaction" evidence="5">
    <location>
        <begin position="256"/>
        <end position="484"/>
    </location>
</feature>
<protein>
    <submittedName>
        <fullName evidence="7">Arginine utilization regulatory protein RocR</fullName>
    </submittedName>
</protein>
<dbReference type="PANTHER" id="PTHR32071">
    <property type="entry name" value="TRANSCRIPTIONAL REGULATORY PROTEIN"/>
    <property type="match status" value="1"/>
</dbReference>
<dbReference type="InterPro" id="IPR027417">
    <property type="entry name" value="P-loop_NTPase"/>
</dbReference>
<reference evidence="8" key="1">
    <citation type="journal article" date="2019" name="Int. J. Syst. Evol. Microbiol.">
        <title>The Global Catalogue of Microorganisms (GCM) 10K type strain sequencing project: providing services to taxonomists for standard genome sequencing and annotation.</title>
        <authorList>
            <consortium name="The Broad Institute Genomics Platform"/>
            <consortium name="The Broad Institute Genome Sequencing Center for Infectious Disease"/>
            <person name="Wu L."/>
            <person name="Ma J."/>
        </authorList>
    </citation>
    <scope>NUCLEOTIDE SEQUENCE [LARGE SCALE GENOMIC DNA]</scope>
    <source>
        <strain evidence="8">JCM 1405</strain>
    </source>
</reference>
<evidence type="ECO:0000313" key="7">
    <source>
        <dbReference type="EMBL" id="GAA0724703.1"/>
    </source>
</evidence>
<dbReference type="InterPro" id="IPR003593">
    <property type="entry name" value="AAA+_ATPase"/>
</dbReference>
<keyword evidence="4" id="KW-0804">Transcription</keyword>
<evidence type="ECO:0000259" key="6">
    <source>
        <dbReference type="PROSITE" id="PS50112"/>
    </source>
</evidence>
<dbReference type="Pfam" id="PF02954">
    <property type="entry name" value="HTH_8"/>
    <property type="match status" value="1"/>
</dbReference>
<evidence type="ECO:0000256" key="4">
    <source>
        <dbReference type="ARBA" id="ARBA00023163"/>
    </source>
</evidence>
<dbReference type="InterPro" id="IPR025662">
    <property type="entry name" value="Sigma_54_int_dom_ATP-bd_1"/>
</dbReference>
<dbReference type="PROSITE" id="PS50045">
    <property type="entry name" value="SIGMA54_INTERACT_4"/>
    <property type="match status" value="1"/>
</dbReference>
<dbReference type="InterPro" id="IPR058031">
    <property type="entry name" value="AAA_lid_NorR"/>
</dbReference>
<dbReference type="PROSITE" id="PS50112">
    <property type="entry name" value="PAS"/>
    <property type="match status" value="1"/>
</dbReference>
<dbReference type="PROSITE" id="PS00688">
    <property type="entry name" value="SIGMA54_INTERACT_3"/>
    <property type="match status" value="1"/>
</dbReference>
<keyword evidence="8" id="KW-1185">Reference proteome</keyword>
<dbReference type="Pfam" id="PF25601">
    <property type="entry name" value="AAA_lid_14"/>
    <property type="match status" value="1"/>
</dbReference>
<dbReference type="Pfam" id="PF00158">
    <property type="entry name" value="Sigma54_activat"/>
    <property type="match status" value="1"/>
</dbReference>
<dbReference type="SUPFAM" id="SSF46689">
    <property type="entry name" value="Homeodomain-like"/>
    <property type="match status" value="1"/>
</dbReference>
<evidence type="ECO:0000256" key="1">
    <source>
        <dbReference type="ARBA" id="ARBA00022741"/>
    </source>
</evidence>
<dbReference type="PRINTS" id="PR01590">
    <property type="entry name" value="HTHFIS"/>
</dbReference>
<dbReference type="SMART" id="SM00382">
    <property type="entry name" value="AAA"/>
    <property type="match status" value="1"/>
</dbReference>
<keyword evidence="1" id="KW-0547">Nucleotide-binding</keyword>
<organism evidence="7 8">
    <name type="scientific">Clostridium malenominatum</name>
    <dbReference type="NCBI Taxonomy" id="1539"/>
    <lineage>
        <taxon>Bacteria</taxon>
        <taxon>Bacillati</taxon>
        <taxon>Bacillota</taxon>
        <taxon>Clostridia</taxon>
        <taxon>Eubacteriales</taxon>
        <taxon>Clostridiaceae</taxon>
        <taxon>Clostridium</taxon>
    </lineage>
</organism>
<dbReference type="InterPro" id="IPR035965">
    <property type="entry name" value="PAS-like_dom_sf"/>
</dbReference>
<sequence length="570" mass="65831">MDYKILGKLLAEYIMGIAILNEDEEVLWSNGVVESICGSRNIINKKFSNLLPVNLRDIIGCYKTFKSSEENIYKFKASYIKEEKIYIIYIDELTDFNNKDIKIYCLEKIIESISDGVILSDHYGKVMLYNKAQEALEELSSEEVVGKYLWEAYDYNPEYNPELAEHRRVYKTREPIIEKYKAHAYKNAIPKYLSYSTYPIIKDGEAIAVYSISKNETSLQSLLSETIELKRQLFSKGEKKEQKYQSNGTTYTFADIVGDSEATKNVIKESQTVSLLSNTILIVGETGTGKEVFAQSIHNFGKNKDEPFIAINCAAIPENLLESILFGTVKGAYTGAVTQSGLFEDARRGTLFLDELNSMPISMQSKLLRVLQEKVVRRVGSSNVIPIQCRVISAINEDPQKLIEEERMRQDLFYRISGHCIYLPSLRERKEDIICIGEFFIKKYNDMLNKNIETFSKELREIILSYNWPGNIRELEHFVENMMVRTRENKRELNIDDIPRYIKNVISKGTTIKMSESQESTLPETLRTIERRLIIDSLNKNSWNLTKTAKDLGIIRQSLEYRIKKLNIKR</sequence>
<name>A0ABP3U590_9CLOT</name>
<dbReference type="SUPFAM" id="SSF55785">
    <property type="entry name" value="PYP-like sensor domain (PAS domain)"/>
    <property type="match status" value="1"/>
</dbReference>
<dbReference type="InterPro" id="IPR013767">
    <property type="entry name" value="PAS_fold"/>
</dbReference>
<keyword evidence="2" id="KW-0067">ATP-binding</keyword>
<comment type="caution">
    <text evidence="7">The sequence shown here is derived from an EMBL/GenBank/DDBJ whole genome shotgun (WGS) entry which is preliminary data.</text>
</comment>
<dbReference type="Gene3D" id="1.10.8.60">
    <property type="match status" value="1"/>
</dbReference>
<dbReference type="Proteomes" id="UP001500339">
    <property type="component" value="Unassembled WGS sequence"/>
</dbReference>
<dbReference type="InterPro" id="IPR025944">
    <property type="entry name" value="Sigma_54_int_dom_CS"/>
</dbReference>
<keyword evidence="3" id="KW-0805">Transcription regulation</keyword>
<dbReference type="Gene3D" id="3.30.450.20">
    <property type="entry name" value="PAS domain"/>
    <property type="match status" value="2"/>
</dbReference>
<feature type="domain" description="PAS" evidence="6">
    <location>
        <begin position="106"/>
        <end position="147"/>
    </location>
</feature>
<dbReference type="InterPro" id="IPR002078">
    <property type="entry name" value="Sigma_54_int"/>
</dbReference>
<dbReference type="EMBL" id="BAAACF010000001">
    <property type="protein sequence ID" value="GAA0724703.1"/>
    <property type="molecule type" value="Genomic_DNA"/>
</dbReference>
<gene>
    <name evidence="7" type="primary">rocR</name>
    <name evidence="7" type="ORF">GCM10008905_19050</name>
</gene>
<evidence type="ECO:0000259" key="5">
    <source>
        <dbReference type="PROSITE" id="PS50045"/>
    </source>
</evidence>
<dbReference type="Gene3D" id="1.10.10.60">
    <property type="entry name" value="Homeodomain-like"/>
    <property type="match status" value="1"/>
</dbReference>
<proteinExistence type="predicted"/>
<accession>A0ABP3U590</accession>